<dbReference type="InterPro" id="IPR011042">
    <property type="entry name" value="6-blade_b-propeller_TolB-like"/>
</dbReference>
<proteinExistence type="predicted"/>
<evidence type="ECO:0000313" key="4">
    <source>
        <dbReference type="EMBL" id="MCA9727617.1"/>
    </source>
</evidence>
<dbReference type="Pfam" id="PF01436">
    <property type="entry name" value="NHL"/>
    <property type="match status" value="1"/>
</dbReference>
<comment type="caution">
    <text evidence="4">The sequence shown here is derived from an EMBL/GenBank/DDBJ whole genome shotgun (WGS) entry which is preliminary data.</text>
</comment>
<reference evidence="4" key="1">
    <citation type="submission" date="2020-04" db="EMBL/GenBank/DDBJ databases">
        <authorList>
            <person name="Zhang T."/>
        </authorList>
    </citation>
    <scope>NUCLEOTIDE SEQUENCE</scope>
    <source>
        <strain evidence="4">HKST-UBA01</strain>
    </source>
</reference>
<dbReference type="Gene3D" id="2.60.40.4070">
    <property type="match status" value="1"/>
</dbReference>
<dbReference type="AlphaFoldDB" id="A0A956RPQ0"/>
<dbReference type="SUPFAM" id="SSF63829">
    <property type="entry name" value="Calcium-dependent phosphotriesterase"/>
    <property type="match status" value="1"/>
</dbReference>
<feature type="domain" description="FlgD/Vpr Ig-like" evidence="3">
    <location>
        <begin position="477"/>
        <end position="537"/>
    </location>
</feature>
<dbReference type="CDD" id="cd05819">
    <property type="entry name" value="NHL"/>
    <property type="match status" value="1"/>
</dbReference>
<feature type="repeat" description="NHL" evidence="2">
    <location>
        <begin position="105"/>
        <end position="148"/>
    </location>
</feature>
<organism evidence="4 5">
    <name type="scientific">Eiseniibacteriota bacterium</name>
    <dbReference type="NCBI Taxonomy" id="2212470"/>
    <lineage>
        <taxon>Bacteria</taxon>
        <taxon>Candidatus Eiseniibacteriota</taxon>
    </lineage>
</organism>
<dbReference type="EMBL" id="JAGQHR010000200">
    <property type="protein sequence ID" value="MCA9727617.1"/>
    <property type="molecule type" value="Genomic_DNA"/>
</dbReference>
<dbReference type="InterPro" id="IPR001258">
    <property type="entry name" value="NHL_repeat"/>
</dbReference>
<dbReference type="Pfam" id="PF13860">
    <property type="entry name" value="FlgD_ig"/>
    <property type="match status" value="1"/>
</dbReference>
<dbReference type="InterPro" id="IPR025965">
    <property type="entry name" value="FlgD/Vpr_Ig-like"/>
</dbReference>
<protein>
    <submittedName>
        <fullName evidence="4">T9SS type A sorting domain-containing protein</fullName>
    </submittedName>
</protein>
<dbReference type="NCBIfam" id="TIGR04183">
    <property type="entry name" value="Por_Secre_tail"/>
    <property type="match status" value="1"/>
</dbReference>
<name>A0A956RPQ0_UNCEI</name>
<sequence length="552" mass="59236">MRRIDHRSGWFGVGLAMTLWGGSAALAATFEPAPISPELGLDVLDRSVTEEHLERALLAAPYAVAALGTVDVYDVFPYVESRFFVVVSDPDWNRIVVTETGSGTLSAFDGSGTEVGPLSRPHGLTVGRDGWLFVCDTENDRVVVLEPHIEYDHLGFIPHASIDGLSRPFDVTVSDAGTPLDPADDRLYVVEAGANRITRFDHDGGRFVAVSSIGGLGTGPGRFAGPTAIAASTLDGVTQIYVAEAHTGAIVRLEDHEDGLQWESRQRVEGGRVTGLNTDRFGNLYLTAPSDGCVRKLDSRLEPLATLRGLQEPKDFFIPAVRTTDHRNGHVDWAGHGTGVLVEKWSRDSGLRLFDLGVDVTDLEAREAGDGLTARFRLTDPADVTMRVLDPTTDGVLAERVVGALGAGDAEVGMTDRDLMQDLPAGDYLVEVTARSEYEGAGRVARSRIEVSLSYGMAGGTLAFAGSHPNPFVGSTEFRLALPANVVGDVEVDVFDPSGRRIRTLSTPAASGSVALRWDGRDQSGHDGGSGVYLYRVRLGDWERSGKVVKLQ</sequence>
<evidence type="ECO:0000256" key="1">
    <source>
        <dbReference type="ARBA" id="ARBA00022737"/>
    </source>
</evidence>
<dbReference type="Proteomes" id="UP000697710">
    <property type="component" value="Unassembled WGS sequence"/>
</dbReference>
<evidence type="ECO:0000259" key="3">
    <source>
        <dbReference type="Pfam" id="PF13860"/>
    </source>
</evidence>
<keyword evidence="1" id="KW-0677">Repeat</keyword>
<dbReference type="InterPro" id="IPR026444">
    <property type="entry name" value="Secre_tail"/>
</dbReference>
<evidence type="ECO:0000313" key="5">
    <source>
        <dbReference type="Proteomes" id="UP000697710"/>
    </source>
</evidence>
<accession>A0A956RPQ0</accession>
<evidence type="ECO:0000256" key="2">
    <source>
        <dbReference type="PROSITE-ProRule" id="PRU00504"/>
    </source>
</evidence>
<dbReference type="PROSITE" id="PS51125">
    <property type="entry name" value="NHL"/>
    <property type="match status" value="1"/>
</dbReference>
<reference evidence="4" key="2">
    <citation type="journal article" date="2021" name="Microbiome">
        <title>Successional dynamics and alternative stable states in a saline activated sludge microbial community over 9 years.</title>
        <authorList>
            <person name="Wang Y."/>
            <person name="Ye J."/>
            <person name="Ju F."/>
            <person name="Liu L."/>
            <person name="Boyd J.A."/>
            <person name="Deng Y."/>
            <person name="Parks D.H."/>
            <person name="Jiang X."/>
            <person name="Yin X."/>
            <person name="Woodcroft B.J."/>
            <person name="Tyson G.W."/>
            <person name="Hugenholtz P."/>
            <person name="Polz M.F."/>
            <person name="Zhang T."/>
        </authorList>
    </citation>
    <scope>NUCLEOTIDE SEQUENCE</scope>
    <source>
        <strain evidence="4">HKST-UBA01</strain>
    </source>
</reference>
<gene>
    <name evidence="4" type="ORF">KC729_08035</name>
</gene>
<dbReference type="Gene3D" id="2.120.10.30">
    <property type="entry name" value="TolB, C-terminal domain"/>
    <property type="match status" value="1"/>
</dbReference>